<dbReference type="AlphaFoldDB" id="F7YTY7"/>
<evidence type="ECO:0000256" key="1">
    <source>
        <dbReference type="SAM" id="Phobius"/>
    </source>
</evidence>
<dbReference type="PATRIC" id="fig|688269.3.peg.1565"/>
<gene>
    <name evidence="2" type="ORF">Theth_1516</name>
</gene>
<dbReference type="EMBL" id="CP002351">
    <property type="protein sequence ID" value="AEH51569.1"/>
    <property type="molecule type" value="Genomic_DNA"/>
</dbReference>
<keyword evidence="1" id="KW-1133">Transmembrane helix</keyword>
<dbReference type="STRING" id="688269.Theth_1516"/>
<dbReference type="KEGG" id="tta:Theth_1516"/>
<reference evidence="2 3" key="1">
    <citation type="submission" date="2010-11" db="EMBL/GenBank/DDBJ databases">
        <title>The complete genome of Thermotoga thermarum DSM 5069.</title>
        <authorList>
            <consortium name="US DOE Joint Genome Institute (JGI-PGF)"/>
            <person name="Lucas S."/>
            <person name="Copeland A."/>
            <person name="Lapidus A."/>
            <person name="Bruce D."/>
            <person name="Goodwin L."/>
            <person name="Pitluck S."/>
            <person name="Kyrpides N."/>
            <person name="Mavromatis K."/>
            <person name="Ivanova N."/>
            <person name="Zeytun A."/>
            <person name="Brettin T."/>
            <person name="Detter J.C."/>
            <person name="Tapia R."/>
            <person name="Han C."/>
            <person name="Land M."/>
            <person name="Hauser L."/>
            <person name="Markowitz V."/>
            <person name="Cheng J.-F."/>
            <person name="Hugenholtz P."/>
            <person name="Woyke T."/>
            <person name="Wu D."/>
            <person name="Spring S."/>
            <person name="Schroeder M."/>
            <person name="Brambilla E."/>
            <person name="Klenk H.-P."/>
            <person name="Eisen J.A."/>
        </authorList>
    </citation>
    <scope>NUCLEOTIDE SEQUENCE [LARGE SCALE GENOMIC DNA]</scope>
    <source>
        <strain evidence="2 3">DSM 5069</strain>
    </source>
</reference>
<organism evidence="2 3">
    <name type="scientific">Pseudothermotoga thermarum DSM 5069</name>
    <dbReference type="NCBI Taxonomy" id="688269"/>
    <lineage>
        <taxon>Bacteria</taxon>
        <taxon>Thermotogati</taxon>
        <taxon>Thermotogota</taxon>
        <taxon>Thermotogae</taxon>
        <taxon>Thermotogales</taxon>
        <taxon>Thermotogaceae</taxon>
        <taxon>Pseudothermotoga</taxon>
    </lineage>
</organism>
<dbReference type="HOGENOM" id="CLU_2587112_0_0_0"/>
<accession>F7YTY7</accession>
<sequence length="80" mass="8959" precursor="true">MNFKTKLIVGGSLLVGSWILVVLMFLGIIPLSFVLSFVIYGASVAGLFIGMLGVFEYVRIQRARGKKNDEDDENRIDKMF</sequence>
<keyword evidence="3" id="KW-1185">Reference proteome</keyword>
<keyword evidence="1" id="KW-0472">Membrane</keyword>
<evidence type="ECO:0000313" key="3">
    <source>
        <dbReference type="Proteomes" id="UP000006804"/>
    </source>
</evidence>
<protein>
    <submittedName>
        <fullName evidence="2">Uncharacterized protein</fullName>
    </submittedName>
</protein>
<dbReference type="OrthoDB" id="9958751at2"/>
<dbReference type="Proteomes" id="UP000006804">
    <property type="component" value="Chromosome"/>
</dbReference>
<feature type="transmembrane region" description="Helical" evidence="1">
    <location>
        <begin position="7"/>
        <end position="31"/>
    </location>
</feature>
<dbReference type="RefSeq" id="WP_013932781.1">
    <property type="nucleotide sequence ID" value="NC_015707.1"/>
</dbReference>
<evidence type="ECO:0000313" key="2">
    <source>
        <dbReference type="EMBL" id="AEH51569.1"/>
    </source>
</evidence>
<keyword evidence="1" id="KW-0812">Transmembrane</keyword>
<name>F7YTY7_9THEM</name>
<feature type="transmembrane region" description="Helical" evidence="1">
    <location>
        <begin position="37"/>
        <end position="58"/>
    </location>
</feature>
<proteinExistence type="predicted"/>